<comment type="cofactor">
    <cofactor evidence="1 8">
        <name>heme</name>
        <dbReference type="ChEBI" id="CHEBI:30413"/>
    </cofactor>
</comment>
<dbReference type="InterPro" id="IPR017972">
    <property type="entry name" value="Cyt_P450_CS"/>
</dbReference>
<evidence type="ECO:0000256" key="9">
    <source>
        <dbReference type="RuleBase" id="RU000461"/>
    </source>
</evidence>
<evidence type="ECO:0000313" key="10">
    <source>
        <dbReference type="EMBL" id="AYV88854.1"/>
    </source>
</evidence>
<keyword evidence="6 8" id="KW-0408">Iron</keyword>
<dbReference type="InterPro" id="IPR036396">
    <property type="entry name" value="Cyt_P450_sf"/>
</dbReference>
<dbReference type="GO" id="GO:0005506">
    <property type="term" value="F:iron ion binding"/>
    <property type="evidence" value="ECO:0007669"/>
    <property type="project" value="InterPro"/>
</dbReference>
<dbReference type="PRINTS" id="PR00463">
    <property type="entry name" value="EP450I"/>
</dbReference>
<keyword evidence="5 9" id="KW-0560">Oxidoreductase</keyword>
<dbReference type="InterPro" id="IPR002401">
    <property type="entry name" value="Cyt_P450_E_grp-I"/>
</dbReference>
<dbReference type="PANTHER" id="PTHR47955">
    <property type="entry name" value="CYTOCHROME P450 FAMILY 71 PROTEIN"/>
    <property type="match status" value="1"/>
</dbReference>
<sequence length="443" mass="50277">MRLKLGAIPTIVISSPETARDILKVHDLQCCNRPSLNGPRRLSYNSLDIGFCPYGDYWREMRKFCVLELLSKKRLQSFQSIREQEVMSVIDFISQASLNKTPIDVSDMIFSLTAFTTCKIAFGRGFRGTKIDVGRFQDIMHEATSLLAGFSASDFFPYTGWLVDLLTGFHGRLEKIFHKFDEFYQQIIDQHVDTKRGTDEVEDVIDILLKLAEDDQADFGTLQITPNHIKAILMNLFLGGVDTTAITMTWAMAELVRNPDILKKVQHEVRACVGNRGRVTENDVEDLHYLKLIVKETLRLHPPAPLLGPRETMSAVKLNGFDIPNKTRILINAWGIGRDPSSWKSADEFIPERFQDSPIDYKGQYFQFLPFGSGRRGCAGMYMGVTMVELGLANLLYSFDWTVPNGMEDIDMEEGFGLTAHKKKPLILLPLLHHKEETDMVSN</sequence>
<evidence type="ECO:0000256" key="6">
    <source>
        <dbReference type="ARBA" id="ARBA00023004"/>
    </source>
</evidence>
<dbReference type="GO" id="GO:0020037">
    <property type="term" value="F:heme binding"/>
    <property type="evidence" value="ECO:0007669"/>
    <property type="project" value="InterPro"/>
</dbReference>
<dbReference type="Pfam" id="PF00067">
    <property type="entry name" value="p450"/>
    <property type="match status" value="1"/>
</dbReference>
<dbReference type="Gene3D" id="1.10.630.10">
    <property type="entry name" value="Cytochrome P450"/>
    <property type="match status" value="1"/>
</dbReference>
<dbReference type="PROSITE" id="PS00086">
    <property type="entry name" value="CYTOCHROME_P450"/>
    <property type="match status" value="1"/>
</dbReference>
<dbReference type="EMBL" id="MG934218">
    <property type="protein sequence ID" value="AYV88854.1"/>
    <property type="molecule type" value="mRNA"/>
</dbReference>
<evidence type="ECO:0000256" key="5">
    <source>
        <dbReference type="ARBA" id="ARBA00023002"/>
    </source>
</evidence>
<evidence type="ECO:0000256" key="2">
    <source>
        <dbReference type="ARBA" id="ARBA00010617"/>
    </source>
</evidence>
<dbReference type="CDD" id="cd11072">
    <property type="entry name" value="CYP71-like"/>
    <property type="match status" value="1"/>
</dbReference>
<dbReference type="AlphaFoldDB" id="A0A3G5ANG4"/>
<evidence type="ECO:0000256" key="3">
    <source>
        <dbReference type="ARBA" id="ARBA00022617"/>
    </source>
</evidence>
<accession>A0A3G5ANG4</accession>
<evidence type="ECO:0000256" key="4">
    <source>
        <dbReference type="ARBA" id="ARBA00022723"/>
    </source>
</evidence>
<dbReference type="GO" id="GO:0004497">
    <property type="term" value="F:monooxygenase activity"/>
    <property type="evidence" value="ECO:0007669"/>
    <property type="project" value="UniProtKB-KW"/>
</dbReference>
<dbReference type="PRINTS" id="PR00385">
    <property type="entry name" value="P450"/>
</dbReference>
<reference evidence="10" key="1">
    <citation type="submission" date="2018-02" db="EMBL/GenBank/DDBJ databases">
        <title>Computaional analysis to select cytochrom P450 genes involving in onjisaponin biosynthesis of Polygala tenuifolia.</title>
        <authorList>
            <person name="Kim O.T."/>
            <person name="Jin M.L."/>
        </authorList>
    </citation>
    <scope>NUCLEOTIDE SEQUENCE</scope>
</reference>
<feature type="binding site" description="axial binding residue" evidence="8">
    <location>
        <position position="378"/>
    </location>
    <ligand>
        <name>heme</name>
        <dbReference type="ChEBI" id="CHEBI:30413"/>
    </ligand>
    <ligandPart>
        <name>Fe</name>
        <dbReference type="ChEBI" id="CHEBI:18248"/>
    </ligandPart>
</feature>
<comment type="similarity">
    <text evidence="2 9">Belongs to the cytochrome P450 family.</text>
</comment>
<dbReference type="PANTHER" id="PTHR47955:SF19">
    <property type="entry name" value="CYTOCHROME P450 71A9-LIKE ISOFORM X1"/>
    <property type="match status" value="1"/>
</dbReference>
<dbReference type="GO" id="GO:0016705">
    <property type="term" value="F:oxidoreductase activity, acting on paired donors, with incorporation or reduction of molecular oxygen"/>
    <property type="evidence" value="ECO:0007669"/>
    <property type="project" value="InterPro"/>
</dbReference>
<name>A0A3G5ANG4_9FABA</name>
<dbReference type="SUPFAM" id="SSF48264">
    <property type="entry name" value="Cytochrome P450"/>
    <property type="match status" value="1"/>
</dbReference>
<dbReference type="FunFam" id="1.10.630.10:FF:000011">
    <property type="entry name" value="Cytochrome P450 83B1"/>
    <property type="match status" value="1"/>
</dbReference>
<evidence type="ECO:0000256" key="1">
    <source>
        <dbReference type="ARBA" id="ARBA00001971"/>
    </source>
</evidence>
<keyword evidence="7 9" id="KW-0503">Monooxygenase</keyword>
<protein>
    <submittedName>
        <fullName evidence="10">Cytochrome P450 oxidase CYP71AS21</fullName>
    </submittedName>
</protein>
<dbReference type="InterPro" id="IPR001128">
    <property type="entry name" value="Cyt_P450"/>
</dbReference>
<organism evidence="10">
    <name type="scientific">Polygala tenuifolia</name>
    <dbReference type="NCBI Taxonomy" id="355332"/>
    <lineage>
        <taxon>Eukaryota</taxon>
        <taxon>Viridiplantae</taxon>
        <taxon>Streptophyta</taxon>
        <taxon>Embryophyta</taxon>
        <taxon>Tracheophyta</taxon>
        <taxon>Spermatophyta</taxon>
        <taxon>Magnoliopsida</taxon>
        <taxon>eudicotyledons</taxon>
        <taxon>Gunneridae</taxon>
        <taxon>Pentapetalae</taxon>
        <taxon>rosids</taxon>
        <taxon>fabids</taxon>
        <taxon>Fabales</taxon>
        <taxon>Polygalaceae</taxon>
        <taxon>Polygala</taxon>
    </lineage>
</organism>
<evidence type="ECO:0000256" key="8">
    <source>
        <dbReference type="PIRSR" id="PIRSR602401-1"/>
    </source>
</evidence>
<evidence type="ECO:0000256" key="7">
    <source>
        <dbReference type="ARBA" id="ARBA00023033"/>
    </source>
</evidence>
<keyword evidence="4 8" id="KW-0479">Metal-binding</keyword>
<proteinExistence type="evidence at transcript level"/>
<keyword evidence="3 8" id="KW-0349">Heme</keyword>